<feature type="compositionally biased region" description="Basic and acidic residues" evidence="1">
    <location>
        <begin position="10"/>
        <end position="20"/>
    </location>
</feature>
<keyword evidence="2" id="KW-0472">Membrane</keyword>
<evidence type="ECO:0000313" key="4">
    <source>
        <dbReference type="Proteomes" id="UP000182347"/>
    </source>
</evidence>
<evidence type="ECO:0000256" key="1">
    <source>
        <dbReference type="SAM" id="MobiDB-lite"/>
    </source>
</evidence>
<dbReference type="EMBL" id="FNHF01000003">
    <property type="protein sequence ID" value="SDM58238.1"/>
    <property type="molecule type" value="Genomic_DNA"/>
</dbReference>
<feature type="transmembrane region" description="Helical" evidence="2">
    <location>
        <begin position="322"/>
        <end position="348"/>
    </location>
</feature>
<reference evidence="4" key="1">
    <citation type="submission" date="2016-10" db="EMBL/GenBank/DDBJ databases">
        <authorList>
            <person name="Varghese N."/>
            <person name="Submissions S."/>
        </authorList>
    </citation>
    <scope>NUCLEOTIDE SEQUENCE [LARGE SCALE GENOMIC DNA]</scope>
    <source>
        <strain evidence="4">CGMCC 1.6199</strain>
    </source>
</reference>
<keyword evidence="4" id="KW-1185">Reference proteome</keyword>
<evidence type="ECO:0000313" key="3">
    <source>
        <dbReference type="EMBL" id="SDM58238.1"/>
    </source>
</evidence>
<feature type="transmembrane region" description="Helical" evidence="2">
    <location>
        <begin position="247"/>
        <end position="268"/>
    </location>
</feature>
<dbReference type="STRING" id="482461.SAMN05216244_2983"/>
<feature type="transmembrane region" description="Helical" evidence="2">
    <location>
        <begin position="369"/>
        <end position="387"/>
    </location>
</feature>
<keyword evidence="2" id="KW-0812">Transmembrane</keyword>
<dbReference type="Proteomes" id="UP000182347">
    <property type="component" value="Unassembled WGS sequence"/>
</dbReference>
<name>A0A1G9UE90_9BACI</name>
<feature type="region of interest" description="Disordered" evidence="1">
    <location>
        <begin position="1"/>
        <end position="30"/>
    </location>
</feature>
<evidence type="ECO:0000256" key="2">
    <source>
        <dbReference type="SAM" id="Phobius"/>
    </source>
</evidence>
<dbReference type="OrthoDB" id="8477132at2"/>
<dbReference type="RefSeq" id="WP_083334861.1">
    <property type="nucleotide sequence ID" value="NZ_FNHF01000003.1"/>
</dbReference>
<feature type="transmembrane region" description="Helical" evidence="2">
    <location>
        <begin position="280"/>
        <end position="302"/>
    </location>
</feature>
<dbReference type="AlphaFoldDB" id="A0A1G9UE90"/>
<organism evidence="3 4">
    <name type="scientific">Sediminibacillus halophilus</name>
    <dbReference type="NCBI Taxonomy" id="482461"/>
    <lineage>
        <taxon>Bacteria</taxon>
        <taxon>Bacillati</taxon>
        <taxon>Bacillota</taxon>
        <taxon>Bacilli</taxon>
        <taxon>Bacillales</taxon>
        <taxon>Bacillaceae</taxon>
        <taxon>Sediminibacillus</taxon>
    </lineage>
</organism>
<gene>
    <name evidence="3" type="ORF">SAMN05216244_2983</name>
</gene>
<protein>
    <submittedName>
        <fullName evidence="3">Uncharacterized protein</fullName>
    </submittedName>
</protein>
<proteinExistence type="predicted"/>
<accession>A0A1G9UE90</accession>
<sequence>MDSIHPSRPSADRQDTHLETELEEQETDNPQADITLGLVPSPDLPEAIANKLAVNLPDYLSRYVDDQVTWEVKTVTDPLTGATADSDELLEETFYTKERFEWDYAISITDLPIFLDKRLVVAEASRNRCSAWLSQPALGAAPIRHRVEESILQLANEMYYGSSEEAREKQQEKFQRKYKDNKKLKKKSAKELVGKRLFERFSPIRRTTPDADYDLDVRFTVESKVYGSWRMLTGMVRANRPYTIFPAFKQVIAAAFTSGAYGLIFPTLWQLSNALEVFRLVLLMLTSVTLLSVWIVVVHGLWENTMNARLPYIARLYNVATVFTLMVAVIMYYAALFLLFFLAVVIFVPADILESQINDEVDFTNYITLAWLACSVGTFVGALGAALESEDTVLNTTYGYRQRRRYEESRDDDNNEDK</sequence>
<keyword evidence="2" id="KW-1133">Transmembrane helix</keyword>